<comment type="caution">
    <text evidence="2">The sequence shown here is derived from an EMBL/GenBank/DDBJ whole genome shotgun (WGS) entry which is preliminary data.</text>
</comment>
<feature type="compositionally biased region" description="Low complexity" evidence="1">
    <location>
        <begin position="406"/>
        <end position="420"/>
    </location>
</feature>
<accession>A0AAD6TWM6</accession>
<feature type="compositionally biased region" description="Basic and acidic residues" evidence="1">
    <location>
        <begin position="341"/>
        <end position="356"/>
    </location>
</feature>
<feature type="region of interest" description="Disordered" evidence="1">
    <location>
        <begin position="319"/>
        <end position="358"/>
    </location>
</feature>
<evidence type="ECO:0000256" key="1">
    <source>
        <dbReference type="SAM" id="MobiDB-lite"/>
    </source>
</evidence>
<protein>
    <submittedName>
        <fullName evidence="2">Uncharacterized protein</fullName>
    </submittedName>
</protein>
<sequence>MSGSSTTPPTPVPDCGGRFSQARIACLAGYYDAPSVATGMTFELKQLPIVSSRIVRLGTTVLELWSPNSLQFPFLPGTARSDYRATAPATLISQRRYDGHGGKHDCLHAPQYFRASAAYWPFLRRAAEVPSNDPASVAFAPLTSYWCHDARYHPSPRGYLDPDFVAAVGDLGRRLDAQIAPFQRRLHPQEWERRPPAVSKSAIARLLAVRTWDDAVDQGVAIQRALREREAWASWHEERVRQSRLSLEDLRGMDMALAREELMGLWVNGADERIVLFYMAAGVPCFIVHSYAPDEIIRDTGATFDDLVSGTELETALSDENPYQRLARLPPGLSDAMPTADDGRGRARPASAREEQLSSSLYLESRDHPPLLHPSWLGYDRPGLAPYRAPSVAASEREFKRRSRSRSPPAAPSRAAKASSDPLPYHSGESIPAAPRAEEDKYAARPIELRTIAPDRVDWVVPPPIQRNWTKEWSKWELDEWAGVTAWVGRGKRKEISTEHVWYDRERGRQLFFDDLVIPDGCIDSKRYGIPVPLKR</sequence>
<reference evidence="2" key="1">
    <citation type="submission" date="2023-03" db="EMBL/GenBank/DDBJ databases">
        <title>Massive genome expansion in bonnet fungi (Mycena s.s.) driven by repeated elements and novel gene families across ecological guilds.</title>
        <authorList>
            <consortium name="Lawrence Berkeley National Laboratory"/>
            <person name="Harder C.B."/>
            <person name="Miyauchi S."/>
            <person name="Viragh M."/>
            <person name="Kuo A."/>
            <person name="Thoen E."/>
            <person name="Andreopoulos B."/>
            <person name="Lu D."/>
            <person name="Skrede I."/>
            <person name="Drula E."/>
            <person name="Henrissat B."/>
            <person name="Morin E."/>
            <person name="Kohler A."/>
            <person name="Barry K."/>
            <person name="LaButti K."/>
            <person name="Morin E."/>
            <person name="Salamov A."/>
            <person name="Lipzen A."/>
            <person name="Mereny Z."/>
            <person name="Hegedus B."/>
            <person name="Baldrian P."/>
            <person name="Stursova M."/>
            <person name="Weitz H."/>
            <person name="Taylor A."/>
            <person name="Grigoriev I.V."/>
            <person name="Nagy L.G."/>
            <person name="Martin F."/>
            <person name="Kauserud H."/>
        </authorList>
    </citation>
    <scope>NUCLEOTIDE SEQUENCE</scope>
    <source>
        <strain evidence="2">CBHHK173m</strain>
    </source>
</reference>
<dbReference type="EMBL" id="JARJCN010000069">
    <property type="protein sequence ID" value="KAJ7077981.1"/>
    <property type="molecule type" value="Genomic_DNA"/>
</dbReference>
<organism evidence="2 3">
    <name type="scientific">Mycena belliarum</name>
    <dbReference type="NCBI Taxonomy" id="1033014"/>
    <lineage>
        <taxon>Eukaryota</taxon>
        <taxon>Fungi</taxon>
        <taxon>Dikarya</taxon>
        <taxon>Basidiomycota</taxon>
        <taxon>Agaricomycotina</taxon>
        <taxon>Agaricomycetes</taxon>
        <taxon>Agaricomycetidae</taxon>
        <taxon>Agaricales</taxon>
        <taxon>Marasmiineae</taxon>
        <taxon>Mycenaceae</taxon>
        <taxon>Mycena</taxon>
    </lineage>
</organism>
<dbReference type="AlphaFoldDB" id="A0AAD6TWM6"/>
<proteinExistence type="predicted"/>
<keyword evidence="3" id="KW-1185">Reference proteome</keyword>
<evidence type="ECO:0000313" key="3">
    <source>
        <dbReference type="Proteomes" id="UP001222325"/>
    </source>
</evidence>
<feature type="region of interest" description="Disordered" evidence="1">
    <location>
        <begin position="391"/>
        <end position="439"/>
    </location>
</feature>
<dbReference type="Proteomes" id="UP001222325">
    <property type="component" value="Unassembled WGS sequence"/>
</dbReference>
<evidence type="ECO:0000313" key="2">
    <source>
        <dbReference type="EMBL" id="KAJ7077981.1"/>
    </source>
</evidence>
<name>A0AAD6TWM6_9AGAR</name>
<gene>
    <name evidence="2" type="ORF">B0H15DRAFT_954753</name>
</gene>